<dbReference type="Gene3D" id="3.40.50.300">
    <property type="entry name" value="P-loop containing nucleotide triphosphate hydrolases"/>
    <property type="match status" value="1"/>
</dbReference>
<evidence type="ECO:0000256" key="2">
    <source>
        <dbReference type="ARBA" id="ARBA00005814"/>
    </source>
</evidence>
<keyword evidence="10" id="KW-1185">Reference proteome</keyword>
<dbReference type="Pfam" id="PF19055">
    <property type="entry name" value="ABC2_membrane_7"/>
    <property type="match status" value="1"/>
</dbReference>
<evidence type="ECO:0000259" key="8">
    <source>
        <dbReference type="PROSITE" id="PS50893"/>
    </source>
</evidence>
<dbReference type="PROSITE" id="PS50893">
    <property type="entry name" value="ABC_TRANSPORTER_2"/>
    <property type="match status" value="1"/>
</dbReference>
<keyword evidence="3" id="KW-0813">Transport</keyword>
<dbReference type="InterPro" id="IPR013525">
    <property type="entry name" value="ABC2_TM"/>
</dbReference>
<keyword evidence="9" id="KW-0067">ATP-binding</keyword>
<evidence type="ECO:0000256" key="3">
    <source>
        <dbReference type="ARBA" id="ARBA00022448"/>
    </source>
</evidence>
<evidence type="ECO:0000313" key="9">
    <source>
        <dbReference type="EMBL" id="KAI2657530.1"/>
    </source>
</evidence>
<dbReference type="EMBL" id="JACTAM010000013">
    <property type="protein sequence ID" value="KAI2657530.1"/>
    <property type="molecule type" value="Genomic_DNA"/>
</dbReference>
<gene>
    <name evidence="9" type="ORF">H4Q32_008880</name>
</gene>
<protein>
    <submittedName>
        <fullName evidence="9">Broad substrate specificity ATP-binding cassette transporter ABCG2</fullName>
    </submittedName>
</protein>
<dbReference type="InterPro" id="IPR043926">
    <property type="entry name" value="ABCG_dom"/>
</dbReference>
<comment type="subcellular location">
    <subcellularLocation>
        <location evidence="1">Membrane</location>
        <topology evidence="1">Multi-pass membrane protein</topology>
    </subcellularLocation>
</comment>
<keyword evidence="9" id="KW-0547">Nucleotide-binding</keyword>
<name>A0ABQ8M3Q2_LABRO</name>
<feature type="transmembrane region" description="Helical" evidence="7">
    <location>
        <begin position="710"/>
        <end position="727"/>
    </location>
</feature>
<comment type="caution">
    <text evidence="9">The sequence shown here is derived from an EMBL/GenBank/DDBJ whole genome shotgun (WGS) entry which is preliminary data.</text>
</comment>
<dbReference type="GO" id="GO:0005524">
    <property type="term" value="F:ATP binding"/>
    <property type="evidence" value="ECO:0007669"/>
    <property type="project" value="UniProtKB-KW"/>
</dbReference>
<reference evidence="9 10" key="1">
    <citation type="submission" date="2022-01" db="EMBL/GenBank/DDBJ databases">
        <title>A high-quality chromosome-level genome assembly of rohu carp, Labeo rohita.</title>
        <authorList>
            <person name="Arick M.A. II"/>
            <person name="Hsu C.-Y."/>
            <person name="Magbanua Z."/>
            <person name="Pechanova O."/>
            <person name="Grover C."/>
            <person name="Miller E."/>
            <person name="Thrash A."/>
            <person name="Ezzel L."/>
            <person name="Alam S."/>
            <person name="Benzie J."/>
            <person name="Hamilton M."/>
            <person name="Karsi A."/>
            <person name="Lawrence M.L."/>
            <person name="Peterson D.G."/>
        </authorList>
    </citation>
    <scope>NUCLEOTIDE SEQUENCE [LARGE SCALE GENOMIC DNA]</scope>
    <source>
        <strain evidence="10">BAU-BD-2019</strain>
        <tissue evidence="9">Blood</tissue>
    </source>
</reference>
<keyword evidence="4 7" id="KW-0812">Transmembrane</keyword>
<keyword evidence="5 7" id="KW-1133">Transmembrane helix</keyword>
<dbReference type="Proteomes" id="UP000830375">
    <property type="component" value="Unassembled WGS sequence"/>
</dbReference>
<comment type="similarity">
    <text evidence="2">Belongs to the ABC transporter superfamily. ABCG family. Eye pigment precursor importer (TC 3.A.1.204) subfamily.</text>
</comment>
<feature type="transmembrane region" description="Helical" evidence="7">
    <location>
        <begin position="595"/>
        <end position="616"/>
    </location>
</feature>
<dbReference type="InterPro" id="IPR050352">
    <property type="entry name" value="ABCG_transporters"/>
</dbReference>
<feature type="transmembrane region" description="Helical" evidence="7">
    <location>
        <begin position="484"/>
        <end position="504"/>
    </location>
</feature>
<proteinExistence type="inferred from homology"/>
<feature type="transmembrane region" description="Helical" evidence="7">
    <location>
        <begin position="516"/>
        <end position="538"/>
    </location>
</feature>
<dbReference type="InterPro" id="IPR003439">
    <property type="entry name" value="ABC_transporter-like_ATP-bd"/>
</dbReference>
<evidence type="ECO:0000256" key="6">
    <source>
        <dbReference type="ARBA" id="ARBA00023136"/>
    </source>
</evidence>
<organism evidence="9 10">
    <name type="scientific">Labeo rohita</name>
    <name type="common">Indian major carp</name>
    <name type="synonym">Cyprinus rohita</name>
    <dbReference type="NCBI Taxonomy" id="84645"/>
    <lineage>
        <taxon>Eukaryota</taxon>
        <taxon>Metazoa</taxon>
        <taxon>Chordata</taxon>
        <taxon>Craniata</taxon>
        <taxon>Vertebrata</taxon>
        <taxon>Euteleostomi</taxon>
        <taxon>Actinopterygii</taxon>
        <taxon>Neopterygii</taxon>
        <taxon>Teleostei</taxon>
        <taxon>Ostariophysi</taxon>
        <taxon>Cypriniformes</taxon>
        <taxon>Cyprinidae</taxon>
        <taxon>Labeoninae</taxon>
        <taxon>Labeonini</taxon>
        <taxon>Labeo</taxon>
    </lineage>
</organism>
<evidence type="ECO:0000256" key="1">
    <source>
        <dbReference type="ARBA" id="ARBA00004141"/>
    </source>
</evidence>
<dbReference type="CDD" id="cd03213">
    <property type="entry name" value="ABCG_EPDR"/>
    <property type="match status" value="1"/>
</dbReference>
<sequence length="734" mass="82612">MGHWRRAFCLSDKVTHAYSLEHQIVRLPYKAYNGKVDVAWKTEESIMLEEVAVNNQPSTDTEETMPCFQTPGPTVTFHNLRYRVKERLGMFSRQWVDKDILKDVSGIMNPGMNAIMGPTGSGKTSGDTAKVETGLVLWLGLRSREQGCSTLVLEIDFPAEFSSNPDQTHLNQEHLIITDRLLDVIAGRKDPKGLKSGQVLVDNTIVTSELRLCSAYVVQSDILMGTLTVRENLAFSANLRLSRKEYSSADKEMRVDSVIQELGLKDCADTKIGTMFLRGVSGGEKKRCSIGMELITSPSLLFLDEPTTGLDANTANSIMELLQKLSKKGKTIIFSIHQPRYSIFSQFDHLTLINKGEIIYAGAANKAITYFEDLGYKCEPFNNPADFFLDVTNGTILPQKHNNKSEKCSSSEEMVENENPLAVIYRKSPYFLKVKDQLSQISDGLDPEVTKGDRVGYATPFCYQLMLVSGRTVRNILRNPQTSYAQLFLNIFFGILVGLIYYQIPHTLPEALQNRTGAFFFLVINMVFGNLSAVELFISERVLFIHETSSGFYRTSAYFLSKVFADLIPNRILPVFIFSAIPYFMMGLKPDVEAFFLYCVTMSMVSLAAVSLAFLVSATVGSFAMANILIALPYVVMMVFGGFLVNLNSMLSGMSWLKWASIFRYGYNALAIIELKDQVFTSNYTRMTGDMYLDNQEIDYSTWGFWQNQVALTGIMCVCLILAYVQLRRINRWK</sequence>
<feature type="domain" description="ABC transporter" evidence="8">
    <location>
        <begin position="75"/>
        <end position="380"/>
    </location>
</feature>
<feature type="transmembrane region" description="Helical" evidence="7">
    <location>
        <begin position="628"/>
        <end position="647"/>
    </location>
</feature>
<accession>A0ABQ8M3Q2</accession>
<dbReference type="InterPro" id="IPR027417">
    <property type="entry name" value="P-loop_NTPase"/>
</dbReference>
<evidence type="ECO:0000256" key="4">
    <source>
        <dbReference type="ARBA" id="ARBA00022692"/>
    </source>
</evidence>
<dbReference type="Pfam" id="PF00005">
    <property type="entry name" value="ABC_tran"/>
    <property type="match status" value="1"/>
</dbReference>
<evidence type="ECO:0000256" key="5">
    <source>
        <dbReference type="ARBA" id="ARBA00022989"/>
    </source>
</evidence>
<dbReference type="PANTHER" id="PTHR48041">
    <property type="entry name" value="ABC TRANSPORTER G FAMILY MEMBER 28"/>
    <property type="match status" value="1"/>
</dbReference>
<dbReference type="SUPFAM" id="SSF52540">
    <property type="entry name" value="P-loop containing nucleoside triphosphate hydrolases"/>
    <property type="match status" value="1"/>
</dbReference>
<dbReference type="PANTHER" id="PTHR48041:SF49">
    <property type="entry name" value="ATP-BINDING CASSETTE TRANSPORTER SUB-FAMILY G MEMBER 2B-RELATED"/>
    <property type="match status" value="1"/>
</dbReference>
<dbReference type="Pfam" id="PF01061">
    <property type="entry name" value="ABC2_membrane"/>
    <property type="match status" value="1"/>
</dbReference>
<keyword evidence="6 7" id="KW-0472">Membrane</keyword>
<evidence type="ECO:0000256" key="7">
    <source>
        <dbReference type="SAM" id="Phobius"/>
    </source>
</evidence>
<evidence type="ECO:0000313" key="10">
    <source>
        <dbReference type="Proteomes" id="UP000830375"/>
    </source>
</evidence>